<dbReference type="Pfam" id="PF16028">
    <property type="entry name" value="SLC3A2_N"/>
    <property type="match status" value="1"/>
</dbReference>
<organism evidence="3 4">
    <name type="scientific">Fasciola gigantica</name>
    <name type="common">Giant liver fluke</name>
    <dbReference type="NCBI Taxonomy" id="46835"/>
    <lineage>
        <taxon>Eukaryota</taxon>
        <taxon>Metazoa</taxon>
        <taxon>Spiralia</taxon>
        <taxon>Lophotrochozoa</taxon>
        <taxon>Platyhelminthes</taxon>
        <taxon>Trematoda</taxon>
        <taxon>Digenea</taxon>
        <taxon>Plagiorchiida</taxon>
        <taxon>Echinostomata</taxon>
        <taxon>Echinostomatoidea</taxon>
        <taxon>Fasciolidae</taxon>
        <taxon>Fasciola</taxon>
    </lineage>
</organism>
<sequence length="632" mass="70684">MNGDLENSAEEHACFLPSIKPTEKRDEIQPLLTRNDLILLDSREPNWKRARWSLFVFFWIVWLGLLAAAILIIIFTPRCPPRPNLEFWQSKVGYWVDPFAFKDSGKDKIGDIRGLIDSLSYIKDTIGAGYVVLGSIVYGHYTNSRGELGLTENFTDVDPAVGSMDDLRTMIRVFHKNGLEVVVTLDFNSVSIDHPWTKEVLFLNAATPNRMFSRDGRDAVHVVNRSAYYSVTSANKIDLNLQSNEVIQRLLEVVKFWLAEGVDGILLSDAAFFVEEKDEESSIELTKSGNTNKWFEKYPSAQLFRNGSVNFIRSIRKTIDEVSRLTTRNRLLAVDAGDYGYGLAEGPDESVKFLGLQENPAAHLVISKQFVKNRGWKTVPVKESWMVGCVKSYGKMYGNDKPNLGLVTSSPSDQRHNNVLALAAIFLLPGSPILYYGSELATAFKSSQSVPRNLFPMGRTSFPNLSETDNTLTCHLPMPWSRYGLEFSTGINDATFSDYLQSFTVGETVESALSVGRGPTPLKLVQKLVALRKAPSILWGDFEWFNPPFFTETNGVEIFVRRANKFSPFIVALLPASVNDGFVQDLSSVCASVTPRVVYPPKTHMSEGIQVKSKSVYLSSDSSPSVYVFECN</sequence>
<evidence type="ECO:0000259" key="2">
    <source>
        <dbReference type="SMART" id="SM00642"/>
    </source>
</evidence>
<dbReference type="GO" id="GO:1903801">
    <property type="term" value="P:L-leucine import across plasma membrane"/>
    <property type="evidence" value="ECO:0007669"/>
    <property type="project" value="TreeGrafter"/>
</dbReference>
<dbReference type="PANTHER" id="PTHR46673:SF1">
    <property type="entry name" value="4F2 CELL-SURFACE ANTIGEN HEAVY CHAIN"/>
    <property type="match status" value="1"/>
</dbReference>
<evidence type="ECO:0000313" key="4">
    <source>
        <dbReference type="Proteomes" id="UP000316759"/>
    </source>
</evidence>
<evidence type="ECO:0000313" key="3">
    <source>
        <dbReference type="EMBL" id="TPP67015.1"/>
    </source>
</evidence>
<dbReference type="GO" id="GO:0015180">
    <property type="term" value="F:L-alanine transmembrane transporter activity"/>
    <property type="evidence" value="ECO:0007669"/>
    <property type="project" value="TreeGrafter"/>
</dbReference>
<dbReference type="InterPro" id="IPR031984">
    <property type="entry name" value="SLC3A2_N"/>
</dbReference>
<dbReference type="SMART" id="SM00642">
    <property type="entry name" value="Aamy"/>
    <property type="match status" value="1"/>
</dbReference>
<dbReference type="AlphaFoldDB" id="A0A504Z2R2"/>
<evidence type="ECO:0000256" key="1">
    <source>
        <dbReference type="SAM" id="Phobius"/>
    </source>
</evidence>
<keyword evidence="4" id="KW-1185">Reference proteome</keyword>
<reference evidence="3 4" key="1">
    <citation type="submission" date="2019-04" db="EMBL/GenBank/DDBJ databases">
        <title>Annotation for the trematode Fasciola gigantica.</title>
        <authorList>
            <person name="Choi Y.-J."/>
        </authorList>
    </citation>
    <scope>NUCLEOTIDE SEQUENCE [LARGE SCALE GENOMIC DNA]</scope>
    <source>
        <strain evidence="3">Uganda_cow_1</strain>
    </source>
</reference>
<name>A0A504Z2R2_FASGI</name>
<protein>
    <submittedName>
        <fullName evidence="3">Permease 1 heavy chain</fullName>
    </submittedName>
</protein>
<dbReference type="GO" id="GO:0015823">
    <property type="term" value="P:phenylalanine transport"/>
    <property type="evidence" value="ECO:0007669"/>
    <property type="project" value="TreeGrafter"/>
</dbReference>
<dbReference type="Proteomes" id="UP000316759">
    <property type="component" value="Unassembled WGS sequence"/>
</dbReference>
<keyword evidence="1" id="KW-0472">Membrane</keyword>
<dbReference type="EMBL" id="SUNJ01001173">
    <property type="protein sequence ID" value="TPP67015.1"/>
    <property type="molecule type" value="Genomic_DNA"/>
</dbReference>
<accession>A0A504Z2R2</accession>
<dbReference type="Pfam" id="PF00128">
    <property type="entry name" value="Alpha-amylase"/>
    <property type="match status" value="1"/>
</dbReference>
<gene>
    <name evidence="3" type="ORF">FGIG_10755</name>
</gene>
<keyword evidence="1" id="KW-0812">Transmembrane</keyword>
<dbReference type="InterPro" id="IPR006047">
    <property type="entry name" value="GH13_cat_dom"/>
</dbReference>
<keyword evidence="1" id="KW-1133">Transmembrane helix</keyword>
<dbReference type="PANTHER" id="PTHR46673">
    <property type="entry name" value="4F2 CELL-SURFACE ANTIGEN HEAVY CHAIN"/>
    <property type="match status" value="1"/>
</dbReference>
<proteinExistence type="predicted"/>
<dbReference type="GO" id="GO:0016324">
    <property type="term" value="C:apical plasma membrane"/>
    <property type="evidence" value="ECO:0007669"/>
    <property type="project" value="TreeGrafter"/>
</dbReference>
<dbReference type="GO" id="GO:0016323">
    <property type="term" value="C:basolateral plasma membrane"/>
    <property type="evidence" value="ECO:0007669"/>
    <property type="project" value="TreeGrafter"/>
</dbReference>
<dbReference type="GO" id="GO:0015173">
    <property type="term" value="F:aromatic amino acid transmembrane transporter activity"/>
    <property type="evidence" value="ECO:0007669"/>
    <property type="project" value="TreeGrafter"/>
</dbReference>
<dbReference type="GO" id="GO:1904273">
    <property type="term" value="P:L-alanine import across plasma membrane"/>
    <property type="evidence" value="ECO:0007669"/>
    <property type="project" value="TreeGrafter"/>
</dbReference>
<comment type="caution">
    <text evidence="3">The sequence shown here is derived from an EMBL/GenBank/DDBJ whole genome shotgun (WGS) entry which is preliminary data.</text>
</comment>
<dbReference type="InterPro" id="IPR042280">
    <property type="entry name" value="SLC3A2"/>
</dbReference>
<dbReference type="Gene3D" id="3.20.20.80">
    <property type="entry name" value="Glycosidases"/>
    <property type="match status" value="3"/>
</dbReference>
<dbReference type="GO" id="GO:0005975">
    <property type="term" value="P:carbohydrate metabolic process"/>
    <property type="evidence" value="ECO:0007669"/>
    <property type="project" value="InterPro"/>
</dbReference>
<feature type="domain" description="Glycosyl hydrolase family 13 catalytic" evidence="2">
    <location>
        <begin position="98"/>
        <end position="475"/>
    </location>
</feature>
<dbReference type="InterPro" id="IPR017853">
    <property type="entry name" value="GH"/>
</dbReference>
<dbReference type="OrthoDB" id="1740265at2759"/>
<feature type="transmembrane region" description="Helical" evidence="1">
    <location>
        <begin position="52"/>
        <end position="75"/>
    </location>
</feature>
<dbReference type="STRING" id="46835.A0A504Z2R2"/>
<dbReference type="SUPFAM" id="SSF51445">
    <property type="entry name" value="(Trans)glycosidases"/>
    <property type="match status" value="1"/>
</dbReference>
<dbReference type="GO" id="GO:0015190">
    <property type="term" value="F:L-leucine transmembrane transporter activity"/>
    <property type="evidence" value="ECO:0007669"/>
    <property type="project" value="TreeGrafter"/>
</dbReference>